<dbReference type="AlphaFoldDB" id="A0A6H2H227"/>
<sequence length="390" mass="42883">MALLLYASYGDGHLQAAKTIRDQLAAQGCRRIQMVDLMGEAHPLLDALSRRFYRSSYRFFPRLYGWLYEATRLAASRSPLARCLHSPGRRRLVQLLREERPDILLHTFPLFPGPPAGSPDRPALTAAIVTDYDLHRRWVHPGIDRYYAPTEEMRAELLAAGVPEERVCVAGIPVRPGFDARLRGLDRSELSRRGFDPELPLVLLIGGGAGVLGGLLPACARLLEARPRLQLALICGRNAAFARKARRRFAGHPGAGRLHVLGYVEELPELMRHAACLVTKPGGLTIAEGLAAGVPLVLFRPVPGQERRNAAYAERMGAAAVARTPDALAEAVLKLLADPVRLKESARRAEALGRPDGAERIAGDLLRQLEGYTGKEWPIRPSCRSRRNPG</sequence>
<proteinExistence type="inferred from homology"/>
<feature type="domain" description="Glycosyl transferase family 28 C-terminal" evidence="5">
    <location>
        <begin position="202"/>
        <end position="361"/>
    </location>
</feature>
<reference evidence="7 8" key="1">
    <citation type="submission" date="2020-04" db="EMBL/GenBank/DDBJ databases">
        <title>Novel Paenibacillus strain UniB2 isolated from commercial digestive syrup.</title>
        <authorList>
            <person name="Thorat V."/>
            <person name="Kirdat K."/>
            <person name="Tiwarekar B."/>
            <person name="Yadav A."/>
        </authorList>
    </citation>
    <scope>NUCLEOTIDE SEQUENCE [LARGE SCALE GENOMIC DNA]</scope>
    <source>
        <strain evidence="7 8">UniB2</strain>
    </source>
</reference>
<dbReference type="GO" id="GO:0016758">
    <property type="term" value="F:hexosyltransferase activity"/>
    <property type="evidence" value="ECO:0007669"/>
    <property type="project" value="InterPro"/>
</dbReference>
<dbReference type="KEGG" id="palr:HGI30_20740"/>
<dbReference type="InterPro" id="IPR009695">
    <property type="entry name" value="Diacylglyc_glucosyltr_N"/>
</dbReference>
<comment type="subcellular location">
    <subcellularLocation>
        <location evidence="1">Membrane</location>
    </subcellularLocation>
</comment>
<name>A0A6H2H227_9BACL</name>
<dbReference type="InterPro" id="IPR050519">
    <property type="entry name" value="Glycosyltransf_28_UgtP"/>
</dbReference>
<accession>A0A6H2H227</accession>
<evidence type="ECO:0000313" key="8">
    <source>
        <dbReference type="Proteomes" id="UP000502136"/>
    </source>
</evidence>
<dbReference type="Pfam" id="PF06925">
    <property type="entry name" value="MGDG_synth"/>
    <property type="match status" value="1"/>
</dbReference>
<evidence type="ECO:0000259" key="6">
    <source>
        <dbReference type="Pfam" id="PF06925"/>
    </source>
</evidence>
<dbReference type="Pfam" id="PF04101">
    <property type="entry name" value="Glyco_tran_28_C"/>
    <property type="match status" value="1"/>
</dbReference>
<protein>
    <submittedName>
        <fullName evidence="7">Glycosyltransferase</fullName>
    </submittedName>
</protein>
<keyword evidence="4 7" id="KW-0808">Transferase</keyword>
<evidence type="ECO:0000256" key="1">
    <source>
        <dbReference type="ARBA" id="ARBA00004370"/>
    </source>
</evidence>
<dbReference type="EMBL" id="CP051428">
    <property type="protein sequence ID" value="QJC53712.1"/>
    <property type="molecule type" value="Genomic_DNA"/>
</dbReference>
<keyword evidence="3" id="KW-0328">Glycosyltransferase</keyword>
<comment type="similarity">
    <text evidence="2">Belongs to the glycosyltransferase 28 family.</text>
</comment>
<evidence type="ECO:0000256" key="4">
    <source>
        <dbReference type="ARBA" id="ARBA00022679"/>
    </source>
</evidence>
<evidence type="ECO:0000256" key="2">
    <source>
        <dbReference type="ARBA" id="ARBA00006962"/>
    </source>
</evidence>
<dbReference type="GO" id="GO:0016020">
    <property type="term" value="C:membrane"/>
    <property type="evidence" value="ECO:0007669"/>
    <property type="project" value="UniProtKB-SubCell"/>
</dbReference>
<gene>
    <name evidence="7" type="ORF">HGI30_20740</name>
</gene>
<dbReference type="RefSeq" id="WP_168909245.1">
    <property type="nucleotide sequence ID" value="NZ_CP051428.1"/>
</dbReference>
<dbReference type="PANTHER" id="PTHR43025:SF3">
    <property type="entry name" value="MONOGALACTOSYLDIACYLGLYCEROL SYNTHASE 1, CHLOROPLASTIC"/>
    <property type="match status" value="1"/>
</dbReference>
<keyword evidence="8" id="KW-1185">Reference proteome</keyword>
<organism evidence="7 8">
    <name type="scientific">Paenibacillus albicereus</name>
    <dbReference type="NCBI Taxonomy" id="2726185"/>
    <lineage>
        <taxon>Bacteria</taxon>
        <taxon>Bacillati</taxon>
        <taxon>Bacillota</taxon>
        <taxon>Bacilli</taxon>
        <taxon>Bacillales</taxon>
        <taxon>Paenibacillaceae</taxon>
        <taxon>Paenibacillus</taxon>
    </lineage>
</organism>
<dbReference type="InterPro" id="IPR007235">
    <property type="entry name" value="Glyco_trans_28_C"/>
</dbReference>
<evidence type="ECO:0000259" key="5">
    <source>
        <dbReference type="Pfam" id="PF04101"/>
    </source>
</evidence>
<dbReference type="SUPFAM" id="SSF53756">
    <property type="entry name" value="UDP-Glycosyltransferase/glycogen phosphorylase"/>
    <property type="match status" value="1"/>
</dbReference>
<evidence type="ECO:0000256" key="3">
    <source>
        <dbReference type="ARBA" id="ARBA00022676"/>
    </source>
</evidence>
<dbReference type="GO" id="GO:0009247">
    <property type="term" value="P:glycolipid biosynthetic process"/>
    <property type="evidence" value="ECO:0007669"/>
    <property type="project" value="InterPro"/>
</dbReference>
<feature type="domain" description="Diacylglycerol glucosyltransferase N-terminal" evidence="6">
    <location>
        <begin position="13"/>
        <end position="174"/>
    </location>
</feature>
<dbReference type="Gene3D" id="3.40.50.2000">
    <property type="entry name" value="Glycogen Phosphorylase B"/>
    <property type="match status" value="1"/>
</dbReference>
<dbReference type="PANTHER" id="PTHR43025">
    <property type="entry name" value="MONOGALACTOSYLDIACYLGLYCEROL SYNTHASE"/>
    <property type="match status" value="1"/>
</dbReference>
<dbReference type="Proteomes" id="UP000502136">
    <property type="component" value="Chromosome"/>
</dbReference>
<evidence type="ECO:0000313" key="7">
    <source>
        <dbReference type="EMBL" id="QJC53712.1"/>
    </source>
</evidence>